<keyword evidence="14" id="KW-1185">Reference proteome</keyword>
<keyword evidence="9 12" id="KW-1133">Transmembrane helix</keyword>
<dbReference type="GO" id="GO:0005886">
    <property type="term" value="C:plasma membrane"/>
    <property type="evidence" value="ECO:0007669"/>
    <property type="project" value="UniProtKB-SubCell"/>
</dbReference>
<keyword evidence="6 12" id="KW-0812">Transmembrane</keyword>
<organism evidence="13 14">
    <name type="scientific">Pisciglobus halotolerans</name>
    <dbReference type="NCBI Taxonomy" id="745365"/>
    <lineage>
        <taxon>Bacteria</taxon>
        <taxon>Bacillati</taxon>
        <taxon>Bacillota</taxon>
        <taxon>Bacilli</taxon>
        <taxon>Lactobacillales</taxon>
        <taxon>Carnobacteriaceae</taxon>
    </lineage>
</organism>
<protein>
    <submittedName>
        <fullName evidence="13">Cytochrome bd-I ubiquinol oxidase subunit 2 apoprotein</fullName>
    </submittedName>
</protein>
<evidence type="ECO:0000313" key="14">
    <source>
        <dbReference type="Proteomes" id="UP000198668"/>
    </source>
</evidence>
<evidence type="ECO:0000256" key="6">
    <source>
        <dbReference type="ARBA" id="ARBA00022692"/>
    </source>
</evidence>
<evidence type="ECO:0000256" key="9">
    <source>
        <dbReference type="ARBA" id="ARBA00022989"/>
    </source>
</evidence>
<evidence type="ECO:0000256" key="10">
    <source>
        <dbReference type="ARBA" id="ARBA00023004"/>
    </source>
</evidence>
<dbReference type="PIRSF" id="PIRSF000267">
    <property type="entry name" value="Cyt_oxidse_sub2"/>
    <property type="match status" value="1"/>
</dbReference>
<dbReference type="PANTHER" id="PTHR43141">
    <property type="entry name" value="CYTOCHROME BD2 SUBUNIT II"/>
    <property type="match status" value="1"/>
</dbReference>
<evidence type="ECO:0000256" key="2">
    <source>
        <dbReference type="ARBA" id="ARBA00007543"/>
    </source>
</evidence>
<name>A0A1I3CCR8_9LACT</name>
<evidence type="ECO:0000256" key="5">
    <source>
        <dbReference type="ARBA" id="ARBA00022617"/>
    </source>
</evidence>
<dbReference type="OrthoDB" id="9776710at2"/>
<proteinExistence type="inferred from homology"/>
<feature type="transmembrane region" description="Helical" evidence="12">
    <location>
        <begin position="160"/>
        <end position="181"/>
    </location>
</feature>
<keyword evidence="8" id="KW-0249">Electron transport</keyword>
<feature type="transmembrane region" description="Helical" evidence="12">
    <location>
        <begin position="232"/>
        <end position="251"/>
    </location>
</feature>
<evidence type="ECO:0000256" key="3">
    <source>
        <dbReference type="ARBA" id="ARBA00022448"/>
    </source>
</evidence>
<evidence type="ECO:0000313" key="13">
    <source>
        <dbReference type="EMBL" id="SFH72267.1"/>
    </source>
</evidence>
<evidence type="ECO:0000256" key="8">
    <source>
        <dbReference type="ARBA" id="ARBA00022982"/>
    </source>
</evidence>
<comment type="similarity">
    <text evidence="2">Belongs to the cytochrome ubiquinol oxidase subunit 2 family.</text>
</comment>
<dbReference type="GO" id="GO:0009055">
    <property type="term" value="F:electron transfer activity"/>
    <property type="evidence" value="ECO:0007669"/>
    <property type="project" value="TreeGrafter"/>
</dbReference>
<evidence type="ECO:0000256" key="1">
    <source>
        <dbReference type="ARBA" id="ARBA00004651"/>
    </source>
</evidence>
<evidence type="ECO:0000256" key="7">
    <source>
        <dbReference type="ARBA" id="ARBA00022723"/>
    </source>
</evidence>
<evidence type="ECO:0000256" key="4">
    <source>
        <dbReference type="ARBA" id="ARBA00022475"/>
    </source>
</evidence>
<feature type="transmembrane region" description="Helical" evidence="12">
    <location>
        <begin position="78"/>
        <end position="98"/>
    </location>
</feature>
<sequence>MADVNNLQLLWFALIGVLFAGFFFLEGFDFGVGMATRFVAKDLPERNQLISTIGPVWDGNEVWLITAGGALFASFPGWYASLFSGFYLILLIILFGLIIRGVSFEFRSKMQTPATRAIWDWTLFIGSLIVPFFFGLMFTSMVKGMPMDAEGNIRATFTDYFNLFSIVGGVAMVLLCFLHGLNYIRLKTIGEVHVRAGVYAKRLYIVLFIGLAAFAGLLYTSTDFFTVHPVSTWSLLALIIVLSILATFGAYKDKEILAFITSGLTLVALVALLFFGLFPRVMVSSISAENSLMISEASSTPYTLKIMSWVSLTFLPIVLGYQTWSYYVFRKRIKKESGVEDSYGG</sequence>
<accession>A0A1I3CCR8</accession>
<keyword evidence="5" id="KW-0349">Heme</keyword>
<keyword evidence="3" id="KW-0813">Transport</keyword>
<dbReference type="GO" id="GO:0019646">
    <property type="term" value="P:aerobic electron transport chain"/>
    <property type="evidence" value="ECO:0007669"/>
    <property type="project" value="TreeGrafter"/>
</dbReference>
<feature type="transmembrane region" description="Helical" evidence="12">
    <location>
        <begin position="7"/>
        <end position="25"/>
    </location>
</feature>
<gene>
    <name evidence="13" type="ORF">SAMN04489868_11636</name>
</gene>
<dbReference type="GO" id="GO:0016682">
    <property type="term" value="F:oxidoreductase activity, acting on diphenols and related substances as donors, oxygen as acceptor"/>
    <property type="evidence" value="ECO:0007669"/>
    <property type="project" value="TreeGrafter"/>
</dbReference>
<dbReference type="PANTHER" id="PTHR43141:SF5">
    <property type="entry name" value="CYTOCHROME BD-I UBIQUINOL OXIDASE SUBUNIT 2"/>
    <property type="match status" value="1"/>
</dbReference>
<reference evidence="13 14" key="1">
    <citation type="submission" date="2016-10" db="EMBL/GenBank/DDBJ databases">
        <authorList>
            <person name="de Groot N.N."/>
        </authorList>
    </citation>
    <scope>NUCLEOTIDE SEQUENCE [LARGE SCALE GENOMIC DNA]</scope>
    <source>
        <strain evidence="13 14">DSM 27630</strain>
    </source>
</reference>
<dbReference type="InterPro" id="IPR003317">
    <property type="entry name" value="Cyt-d_oxidase_su2"/>
</dbReference>
<dbReference type="GO" id="GO:0046872">
    <property type="term" value="F:metal ion binding"/>
    <property type="evidence" value="ECO:0007669"/>
    <property type="project" value="UniProtKB-KW"/>
</dbReference>
<dbReference type="EMBL" id="FOQE01000016">
    <property type="protein sequence ID" value="SFH72267.1"/>
    <property type="molecule type" value="Genomic_DNA"/>
</dbReference>
<keyword evidence="10" id="KW-0408">Iron</keyword>
<keyword evidence="4" id="KW-1003">Cell membrane</keyword>
<evidence type="ECO:0000256" key="11">
    <source>
        <dbReference type="ARBA" id="ARBA00023136"/>
    </source>
</evidence>
<feature type="transmembrane region" description="Helical" evidence="12">
    <location>
        <begin position="306"/>
        <end position="329"/>
    </location>
</feature>
<feature type="transmembrane region" description="Helical" evidence="12">
    <location>
        <begin position="202"/>
        <end position="220"/>
    </location>
</feature>
<dbReference type="NCBIfam" id="TIGR00203">
    <property type="entry name" value="cydB"/>
    <property type="match status" value="1"/>
</dbReference>
<dbReference type="GO" id="GO:0070069">
    <property type="term" value="C:cytochrome complex"/>
    <property type="evidence" value="ECO:0007669"/>
    <property type="project" value="TreeGrafter"/>
</dbReference>
<dbReference type="RefSeq" id="WP_092092389.1">
    <property type="nucleotide sequence ID" value="NZ_FOQE01000016.1"/>
</dbReference>
<evidence type="ECO:0000256" key="12">
    <source>
        <dbReference type="SAM" id="Phobius"/>
    </source>
</evidence>
<comment type="subcellular location">
    <subcellularLocation>
        <location evidence="1">Cell membrane</location>
        <topology evidence="1">Multi-pass membrane protein</topology>
    </subcellularLocation>
</comment>
<feature type="transmembrane region" description="Helical" evidence="12">
    <location>
        <begin position="118"/>
        <end position="140"/>
    </location>
</feature>
<dbReference type="Proteomes" id="UP000198668">
    <property type="component" value="Unassembled WGS sequence"/>
</dbReference>
<dbReference type="Pfam" id="PF02322">
    <property type="entry name" value="Cyt_bd_oxida_II"/>
    <property type="match status" value="1"/>
</dbReference>
<keyword evidence="11 12" id="KW-0472">Membrane</keyword>
<feature type="transmembrane region" description="Helical" evidence="12">
    <location>
        <begin position="256"/>
        <end position="278"/>
    </location>
</feature>
<keyword evidence="7" id="KW-0479">Metal-binding</keyword>
<dbReference type="AlphaFoldDB" id="A0A1I3CCR8"/>